<comment type="caution">
    <text evidence="2">The sequence shown here is derived from an EMBL/GenBank/DDBJ whole genome shotgun (WGS) entry which is preliminary data.</text>
</comment>
<dbReference type="PANTHER" id="PTHR10953">
    <property type="entry name" value="UBIQUITIN-ACTIVATING ENZYME E1"/>
    <property type="match status" value="1"/>
</dbReference>
<keyword evidence="2" id="KW-0808">Transferase</keyword>
<keyword evidence="3" id="KW-1185">Reference proteome</keyword>
<dbReference type="Pfam" id="PF00899">
    <property type="entry name" value="ThiF"/>
    <property type="match status" value="1"/>
</dbReference>
<dbReference type="PROSITE" id="PS50206">
    <property type="entry name" value="RHODANESE_3"/>
    <property type="match status" value="1"/>
</dbReference>
<accession>A0ABS2KQR6</accession>
<name>A0ABS2KQR6_9NOCA</name>
<dbReference type="InterPro" id="IPR001763">
    <property type="entry name" value="Rhodanese-like_dom"/>
</dbReference>
<dbReference type="SUPFAM" id="SSF69572">
    <property type="entry name" value="Activating enzymes of the ubiquitin-like proteins"/>
    <property type="match status" value="1"/>
</dbReference>
<dbReference type="InterPro" id="IPR035985">
    <property type="entry name" value="Ubiquitin-activating_enz"/>
</dbReference>
<gene>
    <name evidence="2" type="ORF">JOE42_001058</name>
</gene>
<protein>
    <submittedName>
        <fullName evidence="2">Adenylyltransferase/sulfurtransferase</fullName>
    </submittedName>
</protein>
<dbReference type="RefSeq" id="WP_204867110.1">
    <property type="nucleotide sequence ID" value="NZ_JAFBBK010000001.1"/>
</dbReference>
<dbReference type="Proteomes" id="UP000703038">
    <property type="component" value="Unassembled WGS sequence"/>
</dbReference>
<keyword evidence="2" id="KW-0548">Nucleotidyltransferase</keyword>
<sequence>MTIVDPVVEPGPELSREQVARYSRHLLLPDVGVLGQRRLRNARVLVIGAGGLGSPVLLYLASAGVGTLGIVEFDDVDASNLQRQVIHGEADIGRPKSVSARESIRAVDSTIEVRLHQVRLEPRNAVNLFRQYDLVVDGTDNFATRYLVNDAAAVAGIPYVWGSIYRFDGQVSVFWDAAPGGLGVDYRDLYPDPPAPGTVPSCSEAGVLGVLCGVVGSIMATEAVKLVTGMGDTLLGRLLVYDARTMTFRTVTLRRDPGRVRVSEVEEDYEVSCGVASPLPSVDSVDGDLDPTSLRALLDGDTPVALIDVRDPVEWDIVHLDGATLMPLPTVLAGDAVASLPTDRPVVLYCKTGVRSAEALAVLRAAGIADVHHLRGGLEAWARDVDPTVPTY</sequence>
<dbReference type="PANTHER" id="PTHR10953:SF102">
    <property type="entry name" value="ADENYLYLTRANSFERASE AND SULFURTRANSFERASE MOCS3"/>
    <property type="match status" value="1"/>
</dbReference>
<dbReference type="CDD" id="cd00757">
    <property type="entry name" value="ThiF_MoeB_HesA_family"/>
    <property type="match status" value="1"/>
</dbReference>
<dbReference type="Gene3D" id="3.40.50.720">
    <property type="entry name" value="NAD(P)-binding Rossmann-like Domain"/>
    <property type="match status" value="1"/>
</dbReference>
<dbReference type="EMBL" id="JAFBBK010000001">
    <property type="protein sequence ID" value="MBM7414325.1"/>
    <property type="molecule type" value="Genomic_DNA"/>
</dbReference>
<dbReference type="InterPro" id="IPR036873">
    <property type="entry name" value="Rhodanese-like_dom_sf"/>
</dbReference>
<dbReference type="SMART" id="SM00450">
    <property type="entry name" value="RHOD"/>
    <property type="match status" value="1"/>
</dbReference>
<dbReference type="GO" id="GO:0016779">
    <property type="term" value="F:nucleotidyltransferase activity"/>
    <property type="evidence" value="ECO:0007669"/>
    <property type="project" value="UniProtKB-KW"/>
</dbReference>
<dbReference type="InterPro" id="IPR000594">
    <property type="entry name" value="ThiF_NAD_FAD-bd"/>
</dbReference>
<evidence type="ECO:0000313" key="3">
    <source>
        <dbReference type="Proteomes" id="UP000703038"/>
    </source>
</evidence>
<dbReference type="Pfam" id="PF00581">
    <property type="entry name" value="Rhodanese"/>
    <property type="match status" value="1"/>
</dbReference>
<reference evidence="2 3" key="1">
    <citation type="submission" date="2021-01" db="EMBL/GenBank/DDBJ databases">
        <title>Genomics of switchgrass bacterial isolates.</title>
        <authorList>
            <person name="Shade A."/>
        </authorList>
    </citation>
    <scope>NUCLEOTIDE SEQUENCE [LARGE SCALE GENOMIC DNA]</scope>
    <source>
        <strain evidence="2 3">PvP111</strain>
    </source>
</reference>
<evidence type="ECO:0000259" key="1">
    <source>
        <dbReference type="PROSITE" id="PS50206"/>
    </source>
</evidence>
<feature type="domain" description="Rhodanese" evidence="1">
    <location>
        <begin position="300"/>
        <end position="390"/>
    </location>
</feature>
<dbReference type="Gene3D" id="3.40.250.10">
    <property type="entry name" value="Rhodanese-like domain"/>
    <property type="match status" value="1"/>
</dbReference>
<dbReference type="CDD" id="cd00158">
    <property type="entry name" value="RHOD"/>
    <property type="match status" value="1"/>
</dbReference>
<dbReference type="InterPro" id="IPR045886">
    <property type="entry name" value="ThiF/MoeB/HesA"/>
</dbReference>
<proteinExistence type="predicted"/>
<evidence type="ECO:0000313" key="2">
    <source>
        <dbReference type="EMBL" id="MBM7414325.1"/>
    </source>
</evidence>
<organism evidence="2 3">
    <name type="scientific">Rhodococcoides corynebacterioides</name>
    <dbReference type="NCBI Taxonomy" id="53972"/>
    <lineage>
        <taxon>Bacteria</taxon>
        <taxon>Bacillati</taxon>
        <taxon>Actinomycetota</taxon>
        <taxon>Actinomycetes</taxon>
        <taxon>Mycobacteriales</taxon>
        <taxon>Nocardiaceae</taxon>
        <taxon>Rhodococcoides</taxon>
    </lineage>
</organism>
<dbReference type="NCBIfam" id="NF004281">
    <property type="entry name" value="PRK05690.1"/>
    <property type="match status" value="1"/>
</dbReference>